<keyword evidence="3" id="KW-1185">Reference proteome</keyword>
<proteinExistence type="predicted"/>
<evidence type="ECO:0000256" key="1">
    <source>
        <dbReference type="SAM" id="MobiDB-lite"/>
    </source>
</evidence>
<feature type="region of interest" description="Disordered" evidence="1">
    <location>
        <begin position="64"/>
        <end position="83"/>
    </location>
</feature>
<reference evidence="2 3" key="1">
    <citation type="journal article" date="2019" name="Commun. Biol.">
        <title>The bagworm genome reveals a unique fibroin gene that provides high tensile strength.</title>
        <authorList>
            <person name="Kono N."/>
            <person name="Nakamura H."/>
            <person name="Ohtoshi R."/>
            <person name="Tomita M."/>
            <person name="Numata K."/>
            <person name="Arakawa K."/>
        </authorList>
    </citation>
    <scope>NUCLEOTIDE SEQUENCE [LARGE SCALE GENOMIC DNA]</scope>
</reference>
<dbReference type="Proteomes" id="UP000299102">
    <property type="component" value="Unassembled WGS sequence"/>
</dbReference>
<protein>
    <submittedName>
        <fullName evidence="2">Uncharacterized protein</fullName>
    </submittedName>
</protein>
<dbReference type="AlphaFoldDB" id="A0A4C1W8C5"/>
<dbReference type="EMBL" id="BGZK01000488">
    <property type="protein sequence ID" value="GBP46759.1"/>
    <property type="molecule type" value="Genomic_DNA"/>
</dbReference>
<evidence type="ECO:0000313" key="3">
    <source>
        <dbReference type="Proteomes" id="UP000299102"/>
    </source>
</evidence>
<name>A0A4C1W8C5_EUMVA</name>
<organism evidence="2 3">
    <name type="scientific">Eumeta variegata</name>
    <name type="common">Bagworm moth</name>
    <name type="synonym">Eumeta japonica</name>
    <dbReference type="NCBI Taxonomy" id="151549"/>
    <lineage>
        <taxon>Eukaryota</taxon>
        <taxon>Metazoa</taxon>
        <taxon>Ecdysozoa</taxon>
        <taxon>Arthropoda</taxon>
        <taxon>Hexapoda</taxon>
        <taxon>Insecta</taxon>
        <taxon>Pterygota</taxon>
        <taxon>Neoptera</taxon>
        <taxon>Endopterygota</taxon>
        <taxon>Lepidoptera</taxon>
        <taxon>Glossata</taxon>
        <taxon>Ditrysia</taxon>
        <taxon>Tineoidea</taxon>
        <taxon>Psychidae</taxon>
        <taxon>Oiketicinae</taxon>
        <taxon>Eumeta</taxon>
    </lineage>
</organism>
<evidence type="ECO:0000313" key="2">
    <source>
        <dbReference type="EMBL" id="GBP46759.1"/>
    </source>
</evidence>
<gene>
    <name evidence="2" type="ORF">EVAR_87013_1</name>
</gene>
<accession>A0A4C1W8C5</accession>
<feature type="region of interest" description="Disordered" evidence="1">
    <location>
        <begin position="1"/>
        <end position="47"/>
    </location>
</feature>
<feature type="compositionally biased region" description="Basic residues" evidence="1">
    <location>
        <begin position="13"/>
        <end position="45"/>
    </location>
</feature>
<comment type="caution">
    <text evidence="2">The sequence shown here is derived from an EMBL/GenBank/DDBJ whole genome shotgun (WGS) entry which is preliminary data.</text>
</comment>
<sequence length="171" mass="18467">MKPGSEPWAHTRTCTRSRVQRTRNGRGPRARRQRARRGQAVRRGTRHEFRARWRRASCGVNVDSRRDQAAHRRASASYGTTAANNQHLARPNFSLLGSIKEVVGGRGEAERFLSDVAAAGGAPAAEMRARRSLVGAPITPAEIDAASLALTSAPPPPPAECIFTALSPPAE</sequence>